<organism evidence="2 3">
    <name type="scientific">Lederbergia graminis</name>
    <dbReference type="NCBI Taxonomy" id="735518"/>
    <lineage>
        <taxon>Bacteria</taxon>
        <taxon>Bacillati</taxon>
        <taxon>Bacillota</taxon>
        <taxon>Bacilli</taxon>
        <taxon>Bacillales</taxon>
        <taxon>Bacillaceae</taxon>
        <taxon>Lederbergia</taxon>
    </lineage>
</organism>
<dbReference type="Proteomes" id="UP001596147">
    <property type="component" value="Unassembled WGS sequence"/>
</dbReference>
<keyword evidence="1" id="KW-0812">Transmembrane</keyword>
<feature type="transmembrane region" description="Helical" evidence="1">
    <location>
        <begin position="36"/>
        <end position="58"/>
    </location>
</feature>
<feature type="transmembrane region" description="Helical" evidence="1">
    <location>
        <begin position="78"/>
        <end position="101"/>
    </location>
</feature>
<accession>A0ABW0LMF8</accession>
<evidence type="ECO:0000313" key="2">
    <source>
        <dbReference type="EMBL" id="MFC5466072.1"/>
    </source>
</evidence>
<evidence type="ECO:0000313" key="3">
    <source>
        <dbReference type="Proteomes" id="UP001596147"/>
    </source>
</evidence>
<reference evidence="3" key="1">
    <citation type="journal article" date="2019" name="Int. J. Syst. Evol. Microbiol.">
        <title>The Global Catalogue of Microorganisms (GCM) 10K type strain sequencing project: providing services to taxonomists for standard genome sequencing and annotation.</title>
        <authorList>
            <consortium name="The Broad Institute Genomics Platform"/>
            <consortium name="The Broad Institute Genome Sequencing Center for Infectious Disease"/>
            <person name="Wu L."/>
            <person name="Ma J."/>
        </authorList>
    </citation>
    <scope>NUCLEOTIDE SEQUENCE [LARGE SCALE GENOMIC DNA]</scope>
    <source>
        <strain evidence="3">CGMCC 1.12237</strain>
    </source>
</reference>
<keyword evidence="1" id="KW-1133">Transmembrane helix</keyword>
<name>A0ABW0LMF8_9BACI</name>
<comment type="caution">
    <text evidence="2">The sequence shown here is derived from an EMBL/GenBank/DDBJ whole genome shotgun (WGS) entry which is preliminary data.</text>
</comment>
<dbReference type="RefSeq" id="WP_382353503.1">
    <property type="nucleotide sequence ID" value="NZ_JBHSMC010000020.1"/>
</dbReference>
<keyword evidence="1" id="KW-0472">Membrane</keyword>
<dbReference type="EMBL" id="JBHSMC010000020">
    <property type="protein sequence ID" value="MFC5466072.1"/>
    <property type="molecule type" value="Genomic_DNA"/>
</dbReference>
<evidence type="ECO:0000256" key="1">
    <source>
        <dbReference type="SAM" id="Phobius"/>
    </source>
</evidence>
<sequence>MDLKISISEVIIMMIVYGALFFYIMLSISSKKKTVLYIKSAFLLFLYVFISTMIWNFYKSEEEHMNSHSGLEPISFTSEATVMLVGFSIYSLVLLLLGVYWKRKKYSVNP</sequence>
<proteinExistence type="predicted"/>
<gene>
    <name evidence="2" type="ORF">ACFPM4_15165</name>
</gene>
<feature type="transmembrane region" description="Helical" evidence="1">
    <location>
        <begin position="6"/>
        <end position="24"/>
    </location>
</feature>
<protein>
    <submittedName>
        <fullName evidence="2">Peptide ABC transporter permease</fullName>
    </submittedName>
</protein>
<keyword evidence="3" id="KW-1185">Reference proteome</keyword>